<dbReference type="PANTHER" id="PTHR43284">
    <property type="entry name" value="ASPARAGINE SYNTHETASE (GLUTAMINE-HYDROLYZING)"/>
    <property type="match status" value="1"/>
</dbReference>
<evidence type="ECO:0000313" key="9">
    <source>
        <dbReference type="EMBL" id="PTR01289.1"/>
    </source>
</evidence>
<dbReference type="InterPro" id="IPR006426">
    <property type="entry name" value="Asn_synth_AEB"/>
</dbReference>
<dbReference type="CDD" id="cd01991">
    <property type="entry name" value="Asn_synthase_B_C"/>
    <property type="match status" value="1"/>
</dbReference>
<dbReference type="CDD" id="cd03801">
    <property type="entry name" value="GT4_PimA-like"/>
    <property type="match status" value="1"/>
</dbReference>
<dbReference type="PROSITE" id="PS51278">
    <property type="entry name" value="GATASE_TYPE_2"/>
    <property type="match status" value="1"/>
</dbReference>
<keyword evidence="5" id="KW-0067">ATP-binding</keyword>
<evidence type="ECO:0000313" key="10">
    <source>
        <dbReference type="Proteomes" id="UP000244168"/>
    </source>
</evidence>
<dbReference type="GO" id="GO:0016757">
    <property type="term" value="F:glycosyltransferase activity"/>
    <property type="evidence" value="ECO:0007669"/>
    <property type="project" value="InterPro"/>
</dbReference>
<comment type="similarity">
    <text evidence="2">Belongs to the asparagine synthetase family.</text>
</comment>
<dbReference type="InterPro" id="IPR014729">
    <property type="entry name" value="Rossmann-like_a/b/a_fold"/>
</dbReference>
<dbReference type="SUPFAM" id="SSF52402">
    <property type="entry name" value="Adenine nucleotide alpha hydrolases-like"/>
    <property type="match status" value="1"/>
</dbReference>
<proteinExistence type="inferred from homology"/>
<comment type="caution">
    <text evidence="9">The sequence shown here is derived from an EMBL/GenBank/DDBJ whole genome shotgun (WGS) entry which is preliminary data.</text>
</comment>
<dbReference type="InterPro" id="IPR051786">
    <property type="entry name" value="ASN_synthetase/amidase"/>
</dbReference>
<comment type="pathway">
    <text evidence="1">Amino-acid biosynthesis; L-asparagine biosynthesis; L-asparagine from L-aspartate (L-Gln route): step 1/1.</text>
</comment>
<gene>
    <name evidence="9" type="ORF">C8P68_101523</name>
</gene>
<evidence type="ECO:0000256" key="1">
    <source>
        <dbReference type="ARBA" id="ARBA00005187"/>
    </source>
</evidence>
<dbReference type="Gene3D" id="3.40.50.620">
    <property type="entry name" value="HUPs"/>
    <property type="match status" value="1"/>
</dbReference>
<feature type="domain" description="Glutamine amidotransferase type-2" evidence="8">
    <location>
        <begin position="1"/>
        <end position="192"/>
    </location>
</feature>
<dbReference type="InterPro" id="IPR033738">
    <property type="entry name" value="AsnB_N"/>
</dbReference>
<organism evidence="9 10">
    <name type="scientific">Mucilaginibacter yixingensis</name>
    <dbReference type="NCBI Taxonomy" id="1295612"/>
    <lineage>
        <taxon>Bacteria</taxon>
        <taxon>Pseudomonadati</taxon>
        <taxon>Bacteroidota</taxon>
        <taxon>Sphingobacteriia</taxon>
        <taxon>Sphingobacteriales</taxon>
        <taxon>Sphingobacteriaceae</taxon>
        <taxon>Mucilaginibacter</taxon>
    </lineage>
</organism>
<keyword evidence="6" id="KW-0315">Glutamine amidotransferase</keyword>
<dbReference type="GO" id="GO:0004066">
    <property type="term" value="F:asparagine synthase (glutamine-hydrolyzing) activity"/>
    <property type="evidence" value="ECO:0007669"/>
    <property type="project" value="UniProtKB-EC"/>
</dbReference>
<dbReference type="GO" id="GO:0006529">
    <property type="term" value="P:asparagine biosynthetic process"/>
    <property type="evidence" value="ECO:0007669"/>
    <property type="project" value="InterPro"/>
</dbReference>
<evidence type="ECO:0000259" key="8">
    <source>
        <dbReference type="PROSITE" id="PS51278"/>
    </source>
</evidence>
<dbReference type="EC" id="6.3.5.4" evidence="3"/>
<accession>A0A2T5JFU5</accession>
<dbReference type="PANTHER" id="PTHR43284:SF1">
    <property type="entry name" value="ASPARAGINE SYNTHETASE"/>
    <property type="match status" value="1"/>
</dbReference>
<dbReference type="InterPro" id="IPR028098">
    <property type="entry name" value="Glyco_trans_4-like_N"/>
</dbReference>
<dbReference type="InterPro" id="IPR001962">
    <property type="entry name" value="Asn_synthase"/>
</dbReference>
<dbReference type="Pfam" id="PF13537">
    <property type="entry name" value="GATase_7"/>
    <property type="match status" value="1"/>
</dbReference>
<protein>
    <recommendedName>
        <fullName evidence="3">asparagine synthase (glutamine-hydrolyzing)</fullName>
        <ecNumber evidence="3">6.3.5.4</ecNumber>
    </recommendedName>
</protein>
<dbReference type="GO" id="GO:0005829">
    <property type="term" value="C:cytosol"/>
    <property type="evidence" value="ECO:0007669"/>
    <property type="project" value="TreeGrafter"/>
</dbReference>
<dbReference type="Gene3D" id="3.60.20.10">
    <property type="entry name" value="Glutamine Phosphoribosylpyrophosphate, subunit 1, domain 1"/>
    <property type="match status" value="1"/>
</dbReference>
<dbReference type="InterPro" id="IPR017932">
    <property type="entry name" value="GATase_2_dom"/>
</dbReference>
<evidence type="ECO:0000256" key="3">
    <source>
        <dbReference type="ARBA" id="ARBA00012737"/>
    </source>
</evidence>
<dbReference type="Gene3D" id="3.40.50.2000">
    <property type="entry name" value="Glycogen Phosphorylase B"/>
    <property type="match status" value="2"/>
</dbReference>
<dbReference type="InterPro" id="IPR001296">
    <property type="entry name" value="Glyco_trans_1"/>
</dbReference>
<dbReference type="InterPro" id="IPR029055">
    <property type="entry name" value="Ntn_hydrolases_N"/>
</dbReference>
<keyword evidence="4" id="KW-0547">Nucleotide-binding</keyword>
<comment type="catalytic activity">
    <reaction evidence="7">
        <text>L-aspartate + L-glutamine + ATP + H2O = L-asparagine + L-glutamate + AMP + diphosphate + H(+)</text>
        <dbReference type="Rhea" id="RHEA:12228"/>
        <dbReference type="ChEBI" id="CHEBI:15377"/>
        <dbReference type="ChEBI" id="CHEBI:15378"/>
        <dbReference type="ChEBI" id="CHEBI:29985"/>
        <dbReference type="ChEBI" id="CHEBI:29991"/>
        <dbReference type="ChEBI" id="CHEBI:30616"/>
        <dbReference type="ChEBI" id="CHEBI:33019"/>
        <dbReference type="ChEBI" id="CHEBI:58048"/>
        <dbReference type="ChEBI" id="CHEBI:58359"/>
        <dbReference type="ChEBI" id="CHEBI:456215"/>
        <dbReference type="EC" id="6.3.5.4"/>
    </reaction>
</comment>
<dbReference type="Pfam" id="PF13439">
    <property type="entry name" value="Glyco_transf_4"/>
    <property type="match status" value="1"/>
</dbReference>
<evidence type="ECO:0000256" key="2">
    <source>
        <dbReference type="ARBA" id="ARBA00005752"/>
    </source>
</evidence>
<evidence type="ECO:0000256" key="7">
    <source>
        <dbReference type="ARBA" id="ARBA00048741"/>
    </source>
</evidence>
<dbReference type="Pfam" id="PF00733">
    <property type="entry name" value="Asn_synthase"/>
    <property type="match status" value="1"/>
</dbReference>
<keyword evidence="10" id="KW-1185">Reference proteome</keyword>
<dbReference type="NCBIfam" id="TIGR01536">
    <property type="entry name" value="asn_synth_AEB"/>
    <property type="match status" value="1"/>
</dbReference>
<reference evidence="9 10" key="1">
    <citation type="submission" date="2018-04" db="EMBL/GenBank/DDBJ databases">
        <title>Genomic Encyclopedia of Archaeal and Bacterial Type Strains, Phase II (KMG-II): from individual species to whole genera.</title>
        <authorList>
            <person name="Goeker M."/>
        </authorList>
    </citation>
    <scope>NUCLEOTIDE SEQUENCE [LARGE SCALE GENOMIC DNA]</scope>
    <source>
        <strain evidence="9 10">DSM 26809</strain>
    </source>
</reference>
<dbReference type="EMBL" id="QAOQ01000001">
    <property type="protein sequence ID" value="PTR01289.1"/>
    <property type="molecule type" value="Genomic_DNA"/>
</dbReference>
<dbReference type="Proteomes" id="UP000244168">
    <property type="component" value="Unassembled WGS sequence"/>
</dbReference>
<evidence type="ECO:0000256" key="5">
    <source>
        <dbReference type="ARBA" id="ARBA00022840"/>
    </source>
</evidence>
<dbReference type="GO" id="GO:0005524">
    <property type="term" value="F:ATP binding"/>
    <property type="evidence" value="ECO:0007669"/>
    <property type="project" value="UniProtKB-KW"/>
</dbReference>
<evidence type="ECO:0000256" key="6">
    <source>
        <dbReference type="ARBA" id="ARBA00022962"/>
    </source>
</evidence>
<dbReference type="SUPFAM" id="SSF53756">
    <property type="entry name" value="UDP-Glycosyltransferase/glycogen phosphorylase"/>
    <property type="match status" value="1"/>
</dbReference>
<dbReference type="CDD" id="cd00712">
    <property type="entry name" value="AsnB"/>
    <property type="match status" value="1"/>
</dbReference>
<dbReference type="AlphaFoldDB" id="A0A2T5JFU5"/>
<evidence type="ECO:0000256" key="4">
    <source>
        <dbReference type="ARBA" id="ARBA00022741"/>
    </source>
</evidence>
<name>A0A2T5JFU5_9SPHI</name>
<dbReference type="Pfam" id="PF00534">
    <property type="entry name" value="Glycos_transf_1"/>
    <property type="match status" value="1"/>
</dbReference>
<sequence length="952" mass="107980">MCHILARGGPDDEGFYYDASVGLAFGHRRLSIIDLTNNGHQPMSDANAQTWITFNGEIYNYLELKAQLVALGATFYSKTDTEVIIQAYRHWGTAAFGKLRGMFAFALYDSEKELTWLVRDTTGIKPLYYYRGDGDLYFASEVKALNSCGLTLKTDKDWSIRFLAYGHIPEPYTTYENVFSLPKGHYLCWNHRLKSFTINKFPAELQQSASITGKKEAEERLSQALDIAVKRQLTSDAPIGIFLSGGIDSSLVTLLAAKYSHQLQTVSIYFDDAQYNERKYQQIIQQQVSAQHYQHLVKQQDFTTHFDEILADMDLPTTDGINSWFISKYARQSGLKAVLSGVGADEQFGGYPSFQRIMIMPYLRAIPDFFRKILAASNDKLKRLELLSYKHPVAEYLFLRGLFTPSEIAAVLSKPLTVVTGVLFSDKMDLHGVTGKNKAAWYETHMYMQNQLLRDTDVMSMAHGLEVRVPFLDEDVQKLIGNIAPGIKFSNKPTKKLLIKSFSQLLPKAIWNRPKMGFSFPLQTWMQEHPEIGSAEFYKNPASKRLINGFHSNKVHWSKAFALYQIRVKQPQSEILHQKVLYLTLSTFSTTGGVQKMGRTMGYALQQIARRSNWDYKFWSGYDKDCQLNAVYTDQQNFKGFGKHRALFAAEAVREGIQSDTVILSHINLAMIGCLIKKVSPKTKVFLIAHGIEIWRPLSGYKRKILTACDGILCVSNFTRDKVIKSHQIPAEKCMVLNNALDPLLKLPQQLDRPAYLLERYGLNVHDKIVFTLTRLASTEQYKGYEQVIKAVARLKNEFTNLKYVLAGQYDEREEARIRDLIAQYDVNDQIIMTGFINDAELEDHFLLADLFVLPSRKEGFGIVFIEAMACGLPVICGNSDGSVDAIKNGELGTAINVDNLDELTKTISHALSKPTDIAQRLALQQKCKTYFNVDSYSDRLEDLLRNKQQAA</sequence>
<dbReference type="SUPFAM" id="SSF56235">
    <property type="entry name" value="N-terminal nucleophile aminohydrolases (Ntn hydrolases)"/>
    <property type="match status" value="1"/>
</dbReference>